<evidence type="ECO:0000259" key="5">
    <source>
        <dbReference type="Pfam" id="PF07687"/>
    </source>
</evidence>
<organism evidence="6 7">
    <name type="scientific">Gilliamella apicola</name>
    <dbReference type="NCBI Taxonomy" id="1196095"/>
    <lineage>
        <taxon>Bacteria</taxon>
        <taxon>Pseudomonadati</taxon>
        <taxon>Pseudomonadota</taxon>
        <taxon>Gammaproteobacteria</taxon>
        <taxon>Orbales</taxon>
        <taxon>Orbaceae</taxon>
        <taxon>Gilliamella</taxon>
    </lineage>
</organism>
<dbReference type="AlphaFoldDB" id="A0A556SR40"/>
<proteinExistence type="predicted"/>
<dbReference type="InterPro" id="IPR050072">
    <property type="entry name" value="Peptidase_M20A"/>
</dbReference>
<dbReference type="Pfam" id="PF07687">
    <property type="entry name" value="M20_dimer"/>
    <property type="match status" value="1"/>
</dbReference>
<keyword evidence="4" id="KW-0170">Cobalt</keyword>
<dbReference type="Pfam" id="PF01546">
    <property type="entry name" value="Peptidase_M20"/>
    <property type="match status" value="1"/>
</dbReference>
<name>A0A556SR40_9GAMM</name>
<dbReference type="EMBL" id="VMHM01000005">
    <property type="protein sequence ID" value="TSK03606.1"/>
    <property type="molecule type" value="Genomic_DNA"/>
</dbReference>
<dbReference type="SUPFAM" id="SSF53187">
    <property type="entry name" value="Zn-dependent exopeptidases"/>
    <property type="match status" value="1"/>
</dbReference>
<gene>
    <name evidence="6" type="ORF">FPQ15_04225</name>
</gene>
<protein>
    <submittedName>
        <fullName evidence="6">M20/M25/M40 family metallo-hydrolase</fullName>
    </submittedName>
</protein>
<feature type="domain" description="Peptidase M20 dimerisation" evidence="5">
    <location>
        <begin position="217"/>
        <end position="277"/>
    </location>
</feature>
<comment type="cofactor">
    <cofactor evidence="1">
        <name>Zn(2+)</name>
        <dbReference type="ChEBI" id="CHEBI:29105"/>
    </cofactor>
</comment>
<dbReference type="InterPro" id="IPR011650">
    <property type="entry name" value="Peptidase_M20_dimer"/>
</dbReference>
<dbReference type="Gene3D" id="3.30.70.360">
    <property type="match status" value="1"/>
</dbReference>
<dbReference type="Gene3D" id="3.40.630.10">
    <property type="entry name" value="Zn peptidases"/>
    <property type="match status" value="2"/>
</dbReference>
<keyword evidence="3" id="KW-0862">Zinc</keyword>
<dbReference type="InterPro" id="IPR002933">
    <property type="entry name" value="Peptidase_M20"/>
</dbReference>
<comment type="caution">
    <text evidence="6">The sequence shown here is derived from an EMBL/GenBank/DDBJ whole genome shotgun (WGS) entry which is preliminary data.</text>
</comment>
<evidence type="ECO:0000313" key="7">
    <source>
        <dbReference type="Proteomes" id="UP000319483"/>
    </source>
</evidence>
<evidence type="ECO:0000256" key="2">
    <source>
        <dbReference type="ARBA" id="ARBA00022801"/>
    </source>
</evidence>
<evidence type="ECO:0000256" key="4">
    <source>
        <dbReference type="ARBA" id="ARBA00023285"/>
    </source>
</evidence>
<dbReference type="Proteomes" id="UP000319483">
    <property type="component" value="Unassembled WGS sequence"/>
</dbReference>
<evidence type="ECO:0000313" key="6">
    <source>
        <dbReference type="EMBL" id="TSK03606.1"/>
    </source>
</evidence>
<accession>A0A556SR40</accession>
<dbReference type="PANTHER" id="PTHR43808:SF8">
    <property type="entry name" value="PEPTIDASE M20 DIMERISATION DOMAIN-CONTAINING PROTEIN"/>
    <property type="match status" value="1"/>
</dbReference>
<evidence type="ECO:0000256" key="3">
    <source>
        <dbReference type="ARBA" id="ARBA00022833"/>
    </source>
</evidence>
<dbReference type="GO" id="GO:0016787">
    <property type="term" value="F:hydrolase activity"/>
    <property type="evidence" value="ECO:0007669"/>
    <property type="project" value="UniProtKB-KW"/>
</dbReference>
<dbReference type="RefSeq" id="WP_144091596.1">
    <property type="nucleotide sequence ID" value="NZ_CAMLAP010000032.1"/>
</dbReference>
<keyword evidence="2 6" id="KW-0378">Hydrolase</keyword>
<reference evidence="6 7" key="1">
    <citation type="submission" date="2019-07" db="EMBL/GenBank/DDBJ databases">
        <title>Gilliamella genomes.</title>
        <authorList>
            <person name="Zheng H."/>
        </authorList>
    </citation>
    <scope>NUCLEOTIDE SEQUENCE [LARGE SCALE GENOMIC DNA]</scope>
    <source>
        <strain evidence="6 7">W8127</strain>
    </source>
</reference>
<evidence type="ECO:0000256" key="1">
    <source>
        <dbReference type="ARBA" id="ARBA00001947"/>
    </source>
</evidence>
<dbReference type="PANTHER" id="PTHR43808">
    <property type="entry name" value="ACETYLORNITHINE DEACETYLASE"/>
    <property type="match status" value="1"/>
</dbReference>
<sequence length="395" mass="45808">MMKDKINNILSHKSIQSFNYDVCESLFLATELMDFYPIYGSDAQLSSQIKLKKYLDNNGWKTYLDYFTYSDIKNEKYIKKPWRYHDYYNDYKNRDRVNLYAILDSGKPGNTILLNGHIDIDIIDFDVKKNAVFIDEFKLYGRGASDMIVGLCLYTFVGNILKDTNWRGKIIFTSVVDEEIGGNGSIRCSQWLRSHKLVDTSTQCFIGEPSSNKMCTATFGMLPFQLTIYNTVTHMNAQYEPDAIKILYEIINKLEQELKHYKHFNYNIGLINGGVDASLPIPNLTIHGSFTLPHNLLVNEMKLVFNKICNSYKHKLEYNDLQIDPYLNNNGIKDETEIFRSACDASVFSTFGFPIFIWGPGKLEQAHSKNEYIDFFDIIDFCNVFFPHIEKLMKI</sequence>